<proteinExistence type="predicted"/>
<dbReference type="AlphaFoldDB" id="A0A645E576"/>
<organism evidence="1">
    <name type="scientific">bioreactor metagenome</name>
    <dbReference type="NCBI Taxonomy" id="1076179"/>
    <lineage>
        <taxon>unclassified sequences</taxon>
        <taxon>metagenomes</taxon>
        <taxon>ecological metagenomes</taxon>
    </lineage>
</organism>
<protein>
    <submittedName>
        <fullName evidence="1">Uncharacterized protein</fullName>
    </submittedName>
</protein>
<comment type="caution">
    <text evidence="1">The sequence shown here is derived from an EMBL/GenBank/DDBJ whole genome shotgun (WGS) entry which is preliminary data.</text>
</comment>
<name>A0A645E576_9ZZZZ</name>
<reference evidence="1" key="1">
    <citation type="submission" date="2019-08" db="EMBL/GenBank/DDBJ databases">
        <authorList>
            <person name="Kucharzyk K."/>
            <person name="Murdoch R.W."/>
            <person name="Higgins S."/>
            <person name="Loffler F."/>
        </authorList>
    </citation>
    <scope>NUCLEOTIDE SEQUENCE</scope>
</reference>
<accession>A0A645E576</accession>
<evidence type="ECO:0000313" key="1">
    <source>
        <dbReference type="EMBL" id="MPM96656.1"/>
    </source>
</evidence>
<gene>
    <name evidence="1" type="ORF">SDC9_143821</name>
</gene>
<dbReference type="EMBL" id="VSSQ01043015">
    <property type="protein sequence ID" value="MPM96656.1"/>
    <property type="molecule type" value="Genomic_DNA"/>
</dbReference>
<sequence length="93" mass="10043">MLMGAVQCAKSTLLSINSTDDGFAIKEMLLQISFARIMLHSDGISPSQPHMVPSSFKSASARQAVVLQLVKKSKHLIVNASILFSKTILLSTL</sequence>